<dbReference type="Proteomes" id="UP000298781">
    <property type="component" value="Chromosome"/>
</dbReference>
<reference evidence="1 2" key="1">
    <citation type="submission" date="2019-04" db="EMBL/GenBank/DDBJ databases">
        <title>Phreatobacter aquaticus sp. nov.</title>
        <authorList>
            <person name="Choi A."/>
        </authorList>
    </citation>
    <scope>NUCLEOTIDE SEQUENCE [LARGE SCALE GENOMIC DNA]</scope>
    <source>
        <strain evidence="1 2">KCTC 52518</strain>
    </source>
</reference>
<dbReference type="KEGG" id="pstg:E8M01_19625"/>
<sequence length="156" mass="17632">MLQRHRIGLRPADKSDARRVQGRLERERLPFRINELMIGIDENRVEKTVSPVRDDLVDTCSRDHRQSQHATPLSMLAPGLFGPEAGAALFSISRASLGAIDIPQGWAFDERRRLRGRFGTHDAPRGTRPIIRSLHFFAQANALQTVWDGDMRARVG</sequence>
<proteinExistence type="predicted"/>
<organism evidence="1 2">
    <name type="scientific">Phreatobacter stygius</name>
    <dbReference type="NCBI Taxonomy" id="1940610"/>
    <lineage>
        <taxon>Bacteria</taxon>
        <taxon>Pseudomonadati</taxon>
        <taxon>Pseudomonadota</taxon>
        <taxon>Alphaproteobacteria</taxon>
        <taxon>Hyphomicrobiales</taxon>
        <taxon>Phreatobacteraceae</taxon>
        <taxon>Phreatobacter</taxon>
    </lineage>
</organism>
<name>A0A4D7B788_9HYPH</name>
<evidence type="ECO:0000313" key="1">
    <source>
        <dbReference type="EMBL" id="QCI66228.1"/>
    </source>
</evidence>
<dbReference type="RefSeq" id="WP_136961672.1">
    <property type="nucleotide sequence ID" value="NZ_CP039690.1"/>
</dbReference>
<gene>
    <name evidence="1" type="ORF">E8M01_19625</name>
</gene>
<accession>A0A4D7B788</accession>
<dbReference type="EMBL" id="CP039690">
    <property type="protein sequence ID" value="QCI66228.1"/>
    <property type="molecule type" value="Genomic_DNA"/>
</dbReference>
<evidence type="ECO:0000313" key="2">
    <source>
        <dbReference type="Proteomes" id="UP000298781"/>
    </source>
</evidence>
<dbReference type="AlphaFoldDB" id="A0A4D7B788"/>
<keyword evidence="2" id="KW-1185">Reference proteome</keyword>
<protein>
    <submittedName>
        <fullName evidence="1">Uncharacterized protein</fullName>
    </submittedName>
</protein>